<sequence length="137" mass="15556">MKSLLVASLGVGLVNGYNATTYIYVRARNSSLIGFSNTDPNLDHHDIHGSAPLYLLDLYNSLEDPSKIEDLKPVHRFPICVMEKDRRFWFDVSEVPLEEDMVSAEYEYSGTSQKESQIGEENTFSVCIQLTKTMMLQ</sequence>
<keyword evidence="1" id="KW-0732">Signal</keyword>
<feature type="chain" id="PRO_5043720034" evidence="1">
    <location>
        <begin position="17"/>
        <end position="137"/>
    </location>
</feature>
<proteinExistence type="predicted"/>
<evidence type="ECO:0000313" key="3">
    <source>
        <dbReference type="Proteomes" id="UP000827092"/>
    </source>
</evidence>
<dbReference type="EMBL" id="JAFNEN010000498">
    <property type="protein sequence ID" value="KAG8181756.1"/>
    <property type="molecule type" value="Genomic_DNA"/>
</dbReference>
<organism evidence="2 3">
    <name type="scientific">Oedothorax gibbosus</name>
    <dbReference type="NCBI Taxonomy" id="931172"/>
    <lineage>
        <taxon>Eukaryota</taxon>
        <taxon>Metazoa</taxon>
        <taxon>Ecdysozoa</taxon>
        <taxon>Arthropoda</taxon>
        <taxon>Chelicerata</taxon>
        <taxon>Arachnida</taxon>
        <taxon>Araneae</taxon>
        <taxon>Araneomorphae</taxon>
        <taxon>Entelegynae</taxon>
        <taxon>Araneoidea</taxon>
        <taxon>Linyphiidae</taxon>
        <taxon>Erigoninae</taxon>
        <taxon>Oedothorax</taxon>
    </lineage>
</organism>
<name>A0AAV6UET4_9ARAC</name>
<protein>
    <submittedName>
        <fullName evidence="2">Uncharacterized protein</fullName>
    </submittedName>
</protein>
<gene>
    <name evidence="2" type="ORF">JTE90_028294</name>
</gene>
<feature type="non-terminal residue" evidence="2">
    <location>
        <position position="137"/>
    </location>
</feature>
<reference evidence="2 3" key="1">
    <citation type="journal article" date="2022" name="Nat. Ecol. Evol.">
        <title>A masculinizing supergene underlies an exaggerated male reproductive morph in a spider.</title>
        <authorList>
            <person name="Hendrickx F."/>
            <person name="De Corte Z."/>
            <person name="Sonet G."/>
            <person name="Van Belleghem S.M."/>
            <person name="Kostlbacher S."/>
            <person name="Vangestel C."/>
        </authorList>
    </citation>
    <scope>NUCLEOTIDE SEQUENCE [LARGE SCALE GENOMIC DNA]</scope>
    <source>
        <strain evidence="2">W744_W776</strain>
    </source>
</reference>
<accession>A0AAV6UET4</accession>
<comment type="caution">
    <text evidence="2">The sequence shown here is derived from an EMBL/GenBank/DDBJ whole genome shotgun (WGS) entry which is preliminary data.</text>
</comment>
<keyword evidence="3" id="KW-1185">Reference proteome</keyword>
<evidence type="ECO:0000313" key="2">
    <source>
        <dbReference type="EMBL" id="KAG8181756.1"/>
    </source>
</evidence>
<feature type="signal peptide" evidence="1">
    <location>
        <begin position="1"/>
        <end position="16"/>
    </location>
</feature>
<dbReference type="Proteomes" id="UP000827092">
    <property type="component" value="Unassembled WGS sequence"/>
</dbReference>
<evidence type="ECO:0000256" key="1">
    <source>
        <dbReference type="SAM" id="SignalP"/>
    </source>
</evidence>
<dbReference type="AlphaFoldDB" id="A0AAV6UET4"/>